<reference evidence="3" key="2">
    <citation type="submission" date="2016-02" db="EMBL/GenBank/DDBJ databases">
        <title>Draft genome sequence of five rapidly growing Mycobacterium species.</title>
        <authorList>
            <person name="Katahira K."/>
            <person name="Gotou Y."/>
            <person name="Iida K."/>
            <person name="Ogura Y."/>
            <person name="Hayashi T."/>
        </authorList>
    </citation>
    <scope>NUCLEOTIDE SEQUENCE [LARGE SCALE GENOMIC DNA]</scope>
    <source>
        <strain evidence="3">JCM6368</strain>
    </source>
</reference>
<feature type="compositionally biased region" description="Polar residues" evidence="1">
    <location>
        <begin position="348"/>
        <end position="357"/>
    </location>
</feature>
<feature type="region of interest" description="Disordered" evidence="1">
    <location>
        <begin position="293"/>
        <end position="370"/>
    </location>
</feature>
<comment type="caution">
    <text evidence="2">The sequence shown here is derived from an EMBL/GenBank/DDBJ whole genome shotgun (WGS) entry which is preliminary data.</text>
</comment>
<organism evidence="2 3">
    <name type="scientific">Mycolicibacterium fortuitum subsp. acetamidolyticum</name>
    <dbReference type="NCBI Taxonomy" id="144550"/>
    <lineage>
        <taxon>Bacteria</taxon>
        <taxon>Bacillati</taxon>
        <taxon>Actinomycetota</taxon>
        <taxon>Actinomycetes</taxon>
        <taxon>Mycobacteriales</taxon>
        <taxon>Mycobacteriaceae</taxon>
        <taxon>Mycolicibacterium</taxon>
    </lineage>
</organism>
<evidence type="ECO:0000313" key="2">
    <source>
        <dbReference type="EMBL" id="GAT00566.1"/>
    </source>
</evidence>
<evidence type="ECO:0000313" key="3">
    <source>
        <dbReference type="Proteomes" id="UP000069705"/>
    </source>
</evidence>
<reference evidence="2 3" key="1">
    <citation type="journal article" date="2016" name="Genome Announc.">
        <title>Draft Genome Sequences of Five Rapidly Growing Mycobacterium Species, M. thermoresistibile, M. fortuitum subsp. acetamidolyticum, M. canariasense, M. brisbanense, and M. novocastrense.</title>
        <authorList>
            <person name="Katahira K."/>
            <person name="Ogura Y."/>
            <person name="Gotoh Y."/>
            <person name="Hayashi T."/>
        </authorList>
    </citation>
    <scope>NUCLEOTIDE SEQUENCE [LARGE SCALE GENOMIC DNA]</scope>
    <source>
        <strain evidence="2 3">JCM6368</strain>
    </source>
</reference>
<accession>A0A124E3P2</accession>
<evidence type="ECO:0008006" key="4">
    <source>
        <dbReference type="Google" id="ProtNLM"/>
    </source>
</evidence>
<dbReference type="RefSeq" id="WP_242413703.1">
    <property type="nucleotide sequence ID" value="NZ_BCSZ01000008.1"/>
</dbReference>
<gene>
    <name evidence="2" type="ORF">RMCFA_0680</name>
</gene>
<dbReference type="EMBL" id="BCSZ01000008">
    <property type="protein sequence ID" value="GAT00566.1"/>
    <property type="molecule type" value="Genomic_DNA"/>
</dbReference>
<evidence type="ECO:0000256" key="1">
    <source>
        <dbReference type="SAM" id="MobiDB-lite"/>
    </source>
</evidence>
<name>A0A124E3P2_MYCFO</name>
<dbReference type="Proteomes" id="UP000069705">
    <property type="component" value="Unassembled WGS sequence"/>
</dbReference>
<sequence length="370" mass="39794">MSPASSSAGAVPGRSQIENWDIGHLEGSAGRWRASATEFEDLFALHRQNISAPGGTEWEGTANDAALDRVTADTAVVTRHAEIVCSAADLADASIGDLRAAQRAAITAIAEAEADGFRVGEDLSVTDTRRIDVSTMADRYTAAVEHAENIRWNASQLLATDTLIGQRLTSKAAELNGIRFDGEGTIQVANFGGGFKESPFDDDPRLLTREQALAAWEMLESDKAAYRSRCTVRPFVLPNEQAAYQACLDDQLALDTRQAALEARLRELGVEILPPGIEAAPGAAGMPASRGLPPDGIYPPVEGKVTQGPASRPSEQARGGQSLWDEKGGEWRYFPGDKYHNPHWDYNPHNSPTSPWQNIAIGDLPPRTGP</sequence>
<protein>
    <recommendedName>
        <fullName evidence="4">Transmembrane protein</fullName>
    </recommendedName>
</protein>
<proteinExistence type="predicted"/>
<dbReference type="AlphaFoldDB" id="A0A124E3P2"/>
<feature type="compositionally biased region" description="Basic and acidic residues" evidence="1">
    <location>
        <begin position="324"/>
        <end position="343"/>
    </location>
</feature>